<dbReference type="InterPro" id="IPR016181">
    <property type="entry name" value="Acyl_CoA_acyltransferase"/>
</dbReference>
<reference evidence="2 3" key="1">
    <citation type="submission" date="2014-05" db="EMBL/GenBank/DDBJ databases">
        <title>Draft genome sequence of Amycolatopsis rifamycinica DSM 46095.</title>
        <authorList>
            <person name="Lal R."/>
            <person name="Saxena A."/>
            <person name="Kumari R."/>
            <person name="Mukherjee U."/>
            <person name="Singh P."/>
            <person name="Sangwan N."/>
            <person name="Mahato N.K."/>
        </authorList>
    </citation>
    <scope>NUCLEOTIDE SEQUENCE [LARGE SCALE GENOMIC DNA]</scope>
    <source>
        <strain evidence="2 3">DSM 46095</strain>
    </source>
</reference>
<protein>
    <submittedName>
        <fullName evidence="2">GNAT family acetyltransferase</fullName>
    </submittedName>
</protein>
<dbReference type="GO" id="GO:0016747">
    <property type="term" value="F:acyltransferase activity, transferring groups other than amino-acyl groups"/>
    <property type="evidence" value="ECO:0007669"/>
    <property type="project" value="InterPro"/>
</dbReference>
<dbReference type="eggNOG" id="COG0454">
    <property type="taxonomic scope" value="Bacteria"/>
</dbReference>
<dbReference type="InterPro" id="IPR000182">
    <property type="entry name" value="GNAT_dom"/>
</dbReference>
<feature type="domain" description="N-acetyltransferase" evidence="1">
    <location>
        <begin position="7"/>
        <end position="144"/>
    </location>
</feature>
<gene>
    <name evidence="2" type="ORF">DV20_25280</name>
</gene>
<keyword evidence="3" id="KW-1185">Reference proteome</keyword>
<dbReference type="AlphaFoldDB" id="A0A066U5R8"/>
<dbReference type="Pfam" id="PF13508">
    <property type="entry name" value="Acetyltransf_7"/>
    <property type="match status" value="1"/>
</dbReference>
<dbReference type="InterPro" id="IPR053144">
    <property type="entry name" value="Acetyltransferase_Butenolide"/>
</dbReference>
<accession>A0A066U5R8</accession>
<dbReference type="EMBL" id="JMQI01000052">
    <property type="protein sequence ID" value="KDN19479.1"/>
    <property type="molecule type" value="Genomic_DNA"/>
</dbReference>
<dbReference type="PANTHER" id="PTHR43233">
    <property type="entry name" value="FAMILY N-ACETYLTRANSFERASE, PUTATIVE (AFU_ORTHOLOGUE AFUA_6G03350)-RELATED"/>
    <property type="match status" value="1"/>
</dbReference>
<organism evidence="2 3">
    <name type="scientific">Amycolatopsis rifamycinica</name>
    <dbReference type="NCBI Taxonomy" id="287986"/>
    <lineage>
        <taxon>Bacteria</taxon>
        <taxon>Bacillati</taxon>
        <taxon>Actinomycetota</taxon>
        <taxon>Actinomycetes</taxon>
        <taxon>Pseudonocardiales</taxon>
        <taxon>Pseudonocardiaceae</taxon>
        <taxon>Amycolatopsis</taxon>
    </lineage>
</organism>
<dbReference type="PANTHER" id="PTHR43233:SF1">
    <property type="entry name" value="FAMILY N-ACETYLTRANSFERASE, PUTATIVE (AFU_ORTHOLOGUE AFUA_6G03350)-RELATED"/>
    <property type="match status" value="1"/>
</dbReference>
<evidence type="ECO:0000259" key="1">
    <source>
        <dbReference type="PROSITE" id="PS51186"/>
    </source>
</evidence>
<keyword evidence="2" id="KW-0808">Transferase</keyword>
<evidence type="ECO:0000313" key="2">
    <source>
        <dbReference type="EMBL" id="KDN19479.1"/>
    </source>
</evidence>
<evidence type="ECO:0000313" key="3">
    <source>
        <dbReference type="Proteomes" id="UP000027345"/>
    </source>
</evidence>
<sequence length="145" mass="16345">MRTFGAYELDDDRARLDLDAVWKFLSTEAYWGRWRTREQVEAAIDGSWRVVGAYRDGEQVGFARAFSDGVSSAYLADVFVVDSARGSGLGKEIVREMIDNGPGAEFRWMLHTADAHGLYRQFGFAEHTRGHYLEREGPNSANFVG</sequence>
<dbReference type="CDD" id="cd04301">
    <property type="entry name" value="NAT_SF"/>
    <property type="match status" value="1"/>
</dbReference>
<proteinExistence type="predicted"/>
<dbReference type="SUPFAM" id="SSF55729">
    <property type="entry name" value="Acyl-CoA N-acyltransferases (Nat)"/>
    <property type="match status" value="1"/>
</dbReference>
<dbReference type="RefSeq" id="WP_043784251.1">
    <property type="nucleotide sequence ID" value="NZ_JMQI01000052.1"/>
</dbReference>
<dbReference type="Gene3D" id="3.40.630.30">
    <property type="match status" value="1"/>
</dbReference>
<comment type="caution">
    <text evidence="2">The sequence shown here is derived from an EMBL/GenBank/DDBJ whole genome shotgun (WGS) entry which is preliminary data.</text>
</comment>
<dbReference type="OrthoDB" id="3216107at2"/>
<dbReference type="Proteomes" id="UP000027345">
    <property type="component" value="Unassembled WGS sequence"/>
</dbReference>
<dbReference type="PROSITE" id="PS51186">
    <property type="entry name" value="GNAT"/>
    <property type="match status" value="1"/>
</dbReference>
<name>A0A066U5R8_9PSEU</name>